<dbReference type="InterPro" id="IPR001764">
    <property type="entry name" value="Glyco_hydro_3_N"/>
</dbReference>
<evidence type="ECO:0000256" key="3">
    <source>
        <dbReference type="ARBA" id="ARBA00022618"/>
    </source>
</evidence>
<dbReference type="HAMAP" id="MF_00364">
    <property type="entry name" value="NagZ"/>
    <property type="match status" value="1"/>
</dbReference>
<dbReference type="InterPro" id="IPR022956">
    <property type="entry name" value="Beta_hexosaminidase_bac"/>
</dbReference>
<keyword evidence="13" id="KW-1185">Reference proteome</keyword>
<gene>
    <name evidence="10 12" type="primary">nagZ</name>
    <name evidence="12" type="ORF">ABXR19_14650</name>
</gene>
<keyword evidence="5 10" id="KW-0133">Cell shape</keyword>
<comment type="pathway">
    <text evidence="10">Cell wall biogenesis; peptidoglycan recycling.</text>
</comment>
<accession>A0ABV2TND8</accession>
<evidence type="ECO:0000256" key="1">
    <source>
        <dbReference type="ARBA" id="ARBA00001231"/>
    </source>
</evidence>
<keyword evidence="2 10" id="KW-0963">Cytoplasm</keyword>
<keyword evidence="7 10" id="KW-0326">Glycosidase</keyword>
<dbReference type="EC" id="3.2.1.52" evidence="10"/>
<dbReference type="NCBIfam" id="NF003740">
    <property type="entry name" value="PRK05337.1"/>
    <property type="match status" value="1"/>
</dbReference>
<dbReference type="Pfam" id="PF00933">
    <property type="entry name" value="Glyco_hydro_3"/>
    <property type="match status" value="1"/>
</dbReference>
<feature type="active site" description="Nucleophile" evidence="10">
    <location>
        <position position="259"/>
    </location>
</feature>
<dbReference type="RefSeq" id="WP_354601883.1">
    <property type="nucleotide sequence ID" value="NZ_JBEWZI010000017.1"/>
</dbReference>
<comment type="catalytic activity">
    <reaction evidence="1 10">
        <text>Hydrolysis of terminal non-reducing N-acetyl-D-hexosamine residues in N-acetyl-beta-D-hexosaminides.</text>
        <dbReference type="EC" id="3.2.1.52"/>
    </reaction>
</comment>
<feature type="binding site" evidence="10">
    <location>
        <position position="145"/>
    </location>
    <ligand>
        <name>substrate</name>
    </ligand>
</feature>
<evidence type="ECO:0000256" key="2">
    <source>
        <dbReference type="ARBA" id="ARBA00022490"/>
    </source>
</evidence>
<keyword evidence="3 10" id="KW-0132">Cell division</keyword>
<keyword evidence="6 10" id="KW-0573">Peptidoglycan synthesis</keyword>
<dbReference type="Gene3D" id="3.20.20.300">
    <property type="entry name" value="Glycoside hydrolase, family 3, N-terminal domain"/>
    <property type="match status" value="1"/>
</dbReference>
<evidence type="ECO:0000313" key="12">
    <source>
        <dbReference type="EMBL" id="MET7015424.1"/>
    </source>
</evidence>
<comment type="similarity">
    <text evidence="10">Belongs to the glycosyl hydrolase 3 family. NagZ subfamily.</text>
</comment>
<evidence type="ECO:0000256" key="10">
    <source>
        <dbReference type="HAMAP-Rule" id="MF_00364"/>
    </source>
</evidence>
<evidence type="ECO:0000256" key="7">
    <source>
        <dbReference type="ARBA" id="ARBA00023295"/>
    </source>
</evidence>
<sequence length="346" mass="37391">MSHAIPQISHGPVMADVAGFALSDAEREVLRHPLVGGVILFSRNFDTPDQLAALCAEIHALRRPALIIAVDHEGGRVQRFRQGFTRLPAMRKLGELYARSPRAALLSAQDVGFVLASELLAHGIDLSFTPVLDLDFGQSSVIGDRAFHREPQITAMLAHALCMGLGEAGMGCVGKHFPGHGFAEADSHVAMPVDTRSFEAIWAEDIAPYRAELKDVLSGVMPAHVVYEQIDPNPAGFSSFWLQDVLRGRIGFEGVVFSDDLTMQGATFAGDIVARADAAYSAGCDMVLVCNRPDLTADLLARWQPALRPESAARIAALQPAHYPAMEVLSIDKRFTDAWTSVQALA</sequence>
<dbReference type="SUPFAM" id="SSF51445">
    <property type="entry name" value="(Trans)glycosidases"/>
    <property type="match status" value="1"/>
</dbReference>
<dbReference type="GO" id="GO:0004563">
    <property type="term" value="F:beta-N-acetylhexosaminidase activity"/>
    <property type="evidence" value="ECO:0007669"/>
    <property type="project" value="UniProtKB-EC"/>
</dbReference>
<evidence type="ECO:0000256" key="6">
    <source>
        <dbReference type="ARBA" id="ARBA00022984"/>
    </source>
</evidence>
<name>A0ABV2TND8_9RHOO</name>
<comment type="function">
    <text evidence="10">Plays a role in peptidoglycan recycling by cleaving the terminal beta-1,4-linked N-acetylglucosamine (GlcNAc) from peptide-linked peptidoglycan fragments, giving rise to free GlcNAc, anhydro-N-acetylmuramic acid and anhydro-N-acetylmuramic acid-linked peptides.</text>
</comment>
<proteinExistence type="inferred from homology"/>
<reference evidence="12 13" key="1">
    <citation type="submission" date="2024-07" db="EMBL/GenBank/DDBJ databases">
        <title>Uliginosibacterium flavum JJ3220;KACC:17644.</title>
        <authorList>
            <person name="Kim M.K."/>
        </authorList>
    </citation>
    <scope>NUCLEOTIDE SEQUENCE [LARGE SCALE GENOMIC DNA]</scope>
    <source>
        <strain evidence="12 13">KACC:17644</strain>
    </source>
</reference>
<feature type="binding site" evidence="10">
    <location>
        <position position="71"/>
    </location>
    <ligand>
        <name>substrate</name>
    </ligand>
</feature>
<feature type="domain" description="Glycoside hydrolase family 3 N-terminal" evidence="11">
    <location>
        <begin position="21"/>
        <end position="293"/>
    </location>
</feature>
<evidence type="ECO:0000313" key="13">
    <source>
        <dbReference type="Proteomes" id="UP001549691"/>
    </source>
</evidence>
<dbReference type="InterPro" id="IPR036962">
    <property type="entry name" value="Glyco_hydro_3_N_sf"/>
</dbReference>
<feature type="binding site" evidence="10">
    <location>
        <position position="79"/>
    </location>
    <ligand>
        <name>substrate</name>
    </ligand>
</feature>
<organism evidence="12 13">
    <name type="scientific">Uliginosibacterium flavum</name>
    <dbReference type="NCBI Taxonomy" id="1396831"/>
    <lineage>
        <taxon>Bacteria</taxon>
        <taxon>Pseudomonadati</taxon>
        <taxon>Pseudomonadota</taxon>
        <taxon>Betaproteobacteria</taxon>
        <taxon>Rhodocyclales</taxon>
        <taxon>Zoogloeaceae</taxon>
        <taxon>Uliginosibacterium</taxon>
    </lineage>
</organism>
<evidence type="ECO:0000259" key="11">
    <source>
        <dbReference type="Pfam" id="PF00933"/>
    </source>
</evidence>
<evidence type="ECO:0000256" key="4">
    <source>
        <dbReference type="ARBA" id="ARBA00022801"/>
    </source>
</evidence>
<keyword evidence="9 10" id="KW-0961">Cell wall biogenesis/degradation</keyword>
<comment type="caution">
    <text evidence="12">The sequence shown here is derived from an EMBL/GenBank/DDBJ whole genome shotgun (WGS) entry which is preliminary data.</text>
</comment>
<dbReference type="InterPro" id="IPR017853">
    <property type="entry name" value="GH"/>
</dbReference>
<evidence type="ECO:0000256" key="5">
    <source>
        <dbReference type="ARBA" id="ARBA00022960"/>
    </source>
</evidence>
<comment type="subcellular location">
    <subcellularLocation>
        <location evidence="10">Cytoplasm</location>
    </subcellularLocation>
</comment>
<dbReference type="PROSITE" id="PS00775">
    <property type="entry name" value="GLYCOSYL_HYDROL_F3"/>
    <property type="match status" value="1"/>
</dbReference>
<dbReference type="EMBL" id="JBEWZI010000017">
    <property type="protein sequence ID" value="MET7015424.1"/>
    <property type="molecule type" value="Genomic_DNA"/>
</dbReference>
<feature type="site" description="Important for catalytic activity" evidence="10">
    <location>
        <position position="186"/>
    </location>
</feature>
<dbReference type="InterPro" id="IPR050226">
    <property type="entry name" value="NagZ_Beta-hexosaminidase"/>
</dbReference>
<dbReference type="InterPro" id="IPR019800">
    <property type="entry name" value="Glyco_hydro_3_AS"/>
</dbReference>
<dbReference type="PANTHER" id="PTHR30480">
    <property type="entry name" value="BETA-HEXOSAMINIDASE-RELATED"/>
    <property type="match status" value="1"/>
</dbReference>
<evidence type="ECO:0000256" key="9">
    <source>
        <dbReference type="ARBA" id="ARBA00023316"/>
    </source>
</evidence>
<keyword evidence="8 10" id="KW-0131">Cell cycle</keyword>
<protein>
    <recommendedName>
        <fullName evidence="10">Beta-hexosaminidase</fullName>
        <ecNumber evidence="10">3.2.1.52</ecNumber>
    </recommendedName>
    <alternativeName>
        <fullName evidence="10">Beta-N-acetylhexosaminidase</fullName>
    </alternativeName>
    <alternativeName>
        <fullName evidence="10">N-acetyl-beta-glucosaminidase</fullName>
    </alternativeName>
</protein>
<feature type="binding site" evidence="10">
    <location>
        <begin position="175"/>
        <end position="176"/>
    </location>
    <ligand>
        <name>substrate</name>
    </ligand>
</feature>
<keyword evidence="4 10" id="KW-0378">Hydrolase</keyword>
<dbReference type="Proteomes" id="UP001549691">
    <property type="component" value="Unassembled WGS sequence"/>
</dbReference>
<feature type="active site" description="Proton donor/acceptor" evidence="10">
    <location>
        <position position="188"/>
    </location>
</feature>
<evidence type="ECO:0000256" key="8">
    <source>
        <dbReference type="ARBA" id="ARBA00023306"/>
    </source>
</evidence>
<dbReference type="PANTHER" id="PTHR30480:SF13">
    <property type="entry name" value="BETA-HEXOSAMINIDASE"/>
    <property type="match status" value="1"/>
</dbReference>